<dbReference type="InterPro" id="IPR013098">
    <property type="entry name" value="Ig_I-set"/>
</dbReference>
<dbReference type="EMBL" id="WNTK01004143">
    <property type="protein sequence ID" value="KAG9464630.1"/>
    <property type="molecule type" value="Genomic_DNA"/>
</dbReference>
<evidence type="ECO:0000313" key="3">
    <source>
        <dbReference type="Proteomes" id="UP000770717"/>
    </source>
</evidence>
<evidence type="ECO:0000313" key="2">
    <source>
        <dbReference type="EMBL" id="KAG9464630.1"/>
    </source>
</evidence>
<gene>
    <name evidence="2" type="ORF">GDO78_019645</name>
</gene>
<organism evidence="2 3">
    <name type="scientific">Eleutherodactylus coqui</name>
    <name type="common">Puerto Rican coqui</name>
    <dbReference type="NCBI Taxonomy" id="57060"/>
    <lineage>
        <taxon>Eukaryota</taxon>
        <taxon>Metazoa</taxon>
        <taxon>Chordata</taxon>
        <taxon>Craniata</taxon>
        <taxon>Vertebrata</taxon>
        <taxon>Euteleostomi</taxon>
        <taxon>Amphibia</taxon>
        <taxon>Batrachia</taxon>
        <taxon>Anura</taxon>
        <taxon>Neobatrachia</taxon>
        <taxon>Hyloidea</taxon>
        <taxon>Eleutherodactylidae</taxon>
        <taxon>Eleutherodactylinae</taxon>
        <taxon>Eleutherodactylus</taxon>
        <taxon>Eleutherodactylus</taxon>
    </lineage>
</organism>
<reference evidence="2" key="1">
    <citation type="thesis" date="2020" institute="ProQuest LLC" country="789 East Eisenhower Parkway, Ann Arbor, MI, USA">
        <title>Comparative Genomics and Chromosome Evolution.</title>
        <authorList>
            <person name="Mudd A.B."/>
        </authorList>
    </citation>
    <scope>NUCLEOTIDE SEQUENCE</scope>
    <source>
        <strain evidence="2">HN-11 Male</strain>
        <tissue evidence="2">Kidney and liver</tissue>
    </source>
</reference>
<sequence length="120" mass="13461">FLVVALLVVSGVQCGYMYIFGILLTLIFSPPGAALGFDVTFLSVNVREAEKITWKKDDRTLVEWDTTTKDPKYLIKNKVSLDCVSGNLTVKNVEEKDKGKYILVAKGDRTTTEEFSLTYQ</sequence>
<name>A0A8J6BJ84_ELECQ</name>
<dbReference type="Proteomes" id="UP000770717">
    <property type="component" value="Unassembled WGS sequence"/>
</dbReference>
<dbReference type="Pfam" id="PF07679">
    <property type="entry name" value="I-set"/>
    <property type="match status" value="1"/>
</dbReference>
<keyword evidence="3" id="KW-1185">Reference proteome</keyword>
<feature type="non-terminal residue" evidence="2">
    <location>
        <position position="1"/>
    </location>
</feature>
<dbReference type="InterPro" id="IPR036179">
    <property type="entry name" value="Ig-like_dom_sf"/>
</dbReference>
<dbReference type="EMBL" id="WNTK01004143">
    <property type="protein sequence ID" value="KAG9464631.1"/>
    <property type="molecule type" value="Genomic_DNA"/>
</dbReference>
<proteinExistence type="predicted"/>
<comment type="caution">
    <text evidence="2">The sequence shown here is derived from an EMBL/GenBank/DDBJ whole genome shotgun (WGS) entry which is preliminary data.</text>
</comment>
<dbReference type="SUPFAM" id="SSF48726">
    <property type="entry name" value="Immunoglobulin"/>
    <property type="match status" value="1"/>
</dbReference>
<dbReference type="AlphaFoldDB" id="A0A8J6BJ84"/>
<evidence type="ECO:0000259" key="1">
    <source>
        <dbReference type="Pfam" id="PF07679"/>
    </source>
</evidence>
<protein>
    <recommendedName>
        <fullName evidence="1">Immunoglobulin I-set domain-containing protein</fullName>
    </recommendedName>
</protein>
<dbReference type="InterPro" id="IPR013783">
    <property type="entry name" value="Ig-like_fold"/>
</dbReference>
<dbReference type="OrthoDB" id="9427418at2759"/>
<accession>A0A8J6BJ84</accession>
<dbReference type="Gene3D" id="2.60.40.10">
    <property type="entry name" value="Immunoglobulins"/>
    <property type="match status" value="1"/>
</dbReference>
<feature type="domain" description="Immunoglobulin I-set" evidence="1">
    <location>
        <begin position="42"/>
        <end position="108"/>
    </location>
</feature>